<dbReference type="PeptideAtlas" id="O62124"/>
<dbReference type="CTD" id="181547"/>
<dbReference type="GeneID" id="181547"/>
<dbReference type="RefSeq" id="NP_510415.1">
    <property type="nucleotide sequence ID" value="NM_078014.4"/>
</dbReference>
<evidence type="ECO:0000313" key="4">
    <source>
        <dbReference type="WormBase" id="D1025.1"/>
    </source>
</evidence>
<dbReference type="WormBase" id="D1025.1">
    <property type="protein sequence ID" value="CE17609"/>
    <property type="gene ID" value="WBGene00008353"/>
</dbReference>
<sequence length="358" mass="39929">MPRRKKETNDDDGASSSKKPTPDPDVEQSAVSRRPQRMAKSVAIANMTHTPAALSHQPSSSNPSPKKTPTKRTSGTARRVSSSIKTTPALKIDSLESSEETESLSKSTKHDFSTKKIEVIDLTVDSGPSGPDMHRSNIAIRLKRELLLLPNSIVVNKSKLVHAVICPKKFEKLPTGLQQICQLDRMDFLDGITLEGVLYPKPVIIMASRPIYLDLHKDIDEHEKSHFQWLVSMIHVRGIDFQVLENPTLYDDAITVIQYYAGEGTDAEARLQREKAQVLKLLSTGKLLDKSETIKKAQLLQLKLNEVESSEQAEEVFAKFSKNILPCVAAGYKGYYLMDKNQIDGRTVEPFIPKAGWI</sequence>
<dbReference type="Bgee" id="WBGene00008353">
    <property type="expression patterns" value="Expressed in pharyngeal muscle cell (C elegans) and 3 other cell types or tissues"/>
</dbReference>
<protein>
    <submittedName>
        <fullName evidence="2">ERCC4 domain-containing protein</fullName>
    </submittedName>
</protein>
<dbReference type="OMA" id="AIANMTH"/>
<gene>
    <name evidence="2" type="ORF">CELE_D1025.1</name>
    <name evidence="2 4" type="ORF">D1025.1</name>
</gene>
<evidence type="ECO:0000313" key="2">
    <source>
        <dbReference type="EMBL" id="CAB05474.1"/>
    </source>
</evidence>
<feature type="region of interest" description="Disordered" evidence="1">
    <location>
        <begin position="1"/>
        <end position="110"/>
    </location>
</feature>
<dbReference type="HOGENOM" id="CLU_774407_0_0_1"/>
<dbReference type="PaxDb" id="6239-D1025.1"/>
<accession>O62124</accession>
<dbReference type="STRING" id="6239.D1025.1.1"/>
<keyword evidence="3" id="KW-1185">Reference proteome</keyword>
<dbReference type="UCSC" id="D1025.1">
    <property type="organism name" value="c. elegans"/>
</dbReference>
<dbReference type="EMBL" id="BX284606">
    <property type="protein sequence ID" value="CAB05474.1"/>
    <property type="molecule type" value="Genomic_DNA"/>
</dbReference>
<organism evidence="2 3">
    <name type="scientific">Caenorhabditis elegans</name>
    <dbReference type="NCBI Taxonomy" id="6239"/>
    <lineage>
        <taxon>Eukaryota</taxon>
        <taxon>Metazoa</taxon>
        <taxon>Ecdysozoa</taxon>
        <taxon>Nematoda</taxon>
        <taxon>Chromadorea</taxon>
        <taxon>Rhabditida</taxon>
        <taxon>Rhabditina</taxon>
        <taxon>Rhabditomorpha</taxon>
        <taxon>Rhabditoidea</taxon>
        <taxon>Rhabditidae</taxon>
        <taxon>Peloderinae</taxon>
        <taxon>Caenorhabditis</taxon>
    </lineage>
</organism>
<name>O62124_CAEEL</name>
<proteinExistence type="predicted"/>
<evidence type="ECO:0000313" key="3">
    <source>
        <dbReference type="Proteomes" id="UP000001940"/>
    </source>
</evidence>
<dbReference type="PIR" id="T20286">
    <property type="entry name" value="T20286"/>
</dbReference>
<dbReference type="SMR" id="O62124"/>
<dbReference type="KEGG" id="cel:CELE_D1025.1"/>
<evidence type="ECO:0000256" key="1">
    <source>
        <dbReference type="SAM" id="MobiDB-lite"/>
    </source>
</evidence>
<reference evidence="2 3" key="1">
    <citation type="journal article" date="1998" name="Science">
        <title>Genome sequence of the nematode C. elegans: a platform for investigating biology.</title>
        <authorList>
            <consortium name="The C. elegans sequencing consortium"/>
            <person name="Sulson J.E."/>
            <person name="Waterston R."/>
        </authorList>
    </citation>
    <scope>NUCLEOTIDE SEQUENCE [LARGE SCALE GENOMIC DNA]</scope>
    <source>
        <strain evidence="2 3">Bristol N2</strain>
    </source>
</reference>
<feature type="compositionally biased region" description="Low complexity" evidence="1">
    <location>
        <begin position="58"/>
        <end position="76"/>
    </location>
</feature>
<dbReference type="InParanoid" id="O62124"/>
<dbReference type="AlphaFoldDB" id="O62124"/>
<dbReference type="FunCoup" id="O62124">
    <property type="interactions" value="2"/>
</dbReference>
<dbReference type="AGR" id="WB:WBGene00008353"/>
<dbReference type="Proteomes" id="UP000001940">
    <property type="component" value="Chromosome X"/>
</dbReference>